<dbReference type="EMBL" id="JAAALK010000289">
    <property type="protein sequence ID" value="KAG8048604.1"/>
    <property type="molecule type" value="Genomic_DNA"/>
</dbReference>
<reference evidence="2" key="2">
    <citation type="submission" date="2021-02" db="EMBL/GenBank/DDBJ databases">
        <authorList>
            <person name="Kimball J.A."/>
            <person name="Haas M.W."/>
            <person name="Macchietto M."/>
            <person name="Kono T."/>
            <person name="Duquette J."/>
            <person name="Shao M."/>
        </authorList>
    </citation>
    <scope>NUCLEOTIDE SEQUENCE</scope>
    <source>
        <tissue evidence="2">Fresh leaf tissue</tissue>
    </source>
</reference>
<name>A0A8J5VLB6_ZIZPA</name>
<evidence type="ECO:0000256" key="1">
    <source>
        <dbReference type="SAM" id="MobiDB-lite"/>
    </source>
</evidence>
<evidence type="ECO:0000313" key="2">
    <source>
        <dbReference type="EMBL" id="KAG8048604.1"/>
    </source>
</evidence>
<evidence type="ECO:0000313" key="3">
    <source>
        <dbReference type="Proteomes" id="UP000729402"/>
    </source>
</evidence>
<sequence>MAEAPHDILTPKPHLRSTTLRRPSFVQGLRMKHFMSTPSQRLFPSTLLDEPHPDHAFDAPRLLRPSSGDLRVSPSGAHFELLASAEDLNHQLRSHSIRSTFEVPHLRGLVSEYLQPEPRFALSAFTWHASTRGPTRTTFAATVTELPAPLASSHPLDPSSPGSNPVRRLRSPCAPPTSKQVYPVLRRPLRVSNLRYTLRCTAQSTEANGTNPVIVYCRTPPTGTLRCTAAASKHRTPFGETPPNTLRRYHLRSPFGALSTDGQGRSSQRKSKESIHNSCMIGRGADGDKSNKWLQIHPESAG</sequence>
<feature type="region of interest" description="Disordered" evidence="1">
    <location>
        <begin position="1"/>
        <end position="21"/>
    </location>
</feature>
<gene>
    <name evidence="2" type="ORF">GUJ93_ZPchr0009g578</name>
</gene>
<organism evidence="2 3">
    <name type="scientific">Zizania palustris</name>
    <name type="common">Northern wild rice</name>
    <dbReference type="NCBI Taxonomy" id="103762"/>
    <lineage>
        <taxon>Eukaryota</taxon>
        <taxon>Viridiplantae</taxon>
        <taxon>Streptophyta</taxon>
        <taxon>Embryophyta</taxon>
        <taxon>Tracheophyta</taxon>
        <taxon>Spermatophyta</taxon>
        <taxon>Magnoliopsida</taxon>
        <taxon>Liliopsida</taxon>
        <taxon>Poales</taxon>
        <taxon>Poaceae</taxon>
        <taxon>BOP clade</taxon>
        <taxon>Oryzoideae</taxon>
        <taxon>Oryzeae</taxon>
        <taxon>Zizaniinae</taxon>
        <taxon>Zizania</taxon>
    </lineage>
</organism>
<reference evidence="2" key="1">
    <citation type="journal article" date="2021" name="bioRxiv">
        <title>Whole Genome Assembly and Annotation of Northern Wild Rice, Zizania palustris L., Supports a Whole Genome Duplication in the Zizania Genus.</title>
        <authorList>
            <person name="Haas M."/>
            <person name="Kono T."/>
            <person name="Macchietto M."/>
            <person name="Millas R."/>
            <person name="McGilp L."/>
            <person name="Shao M."/>
            <person name="Duquette J."/>
            <person name="Hirsch C.N."/>
            <person name="Kimball J."/>
        </authorList>
    </citation>
    <scope>NUCLEOTIDE SEQUENCE</scope>
    <source>
        <tissue evidence="2">Fresh leaf tissue</tissue>
    </source>
</reference>
<protein>
    <submittedName>
        <fullName evidence="2">Uncharacterized protein</fullName>
    </submittedName>
</protein>
<proteinExistence type="predicted"/>
<feature type="region of interest" description="Disordered" evidence="1">
    <location>
        <begin position="149"/>
        <end position="179"/>
    </location>
</feature>
<dbReference type="Proteomes" id="UP000729402">
    <property type="component" value="Unassembled WGS sequence"/>
</dbReference>
<comment type="caution">
    <text evidence="2">The sequence shown here is derived from an EMBL/GenBank/DDBJ whole genome shotgun (WGS) entry which is preliminary data.</text>
</comment>
<keyword evidence="3" id="KW-1185">Reference proteome</keyword>
<dbReference type="AlphaFoldDB" id="A0A8J5VLB6"/>
<feature type="region of interest" description="Disordered" evidence="1">
    <location>
        <begin position="255"/>
        <end position="292"/>
    </location>
</feature>
<accession>A0A8J5VLB6</accession>